<dbReference type="RefSeq" id="WP_341604188.1">
    <property type="nucleotide sequence ID" value="NZ_JBAKAW010000349.1"/>
</dbReference>
<feature type="non-terminal residue" evidence="1">
    <location>
        <position position="1"/>
    </location>
</feature>
<comment type="caution">
    <text evidence="1">The sequence shown here is derived from an EMBL/GenBank/DDBJ whole genome shotgun (WGS) entry which is preliminary data.</text>
</comment>
<reference evidence="1 2" key="1">
    <citation type="submission" date="2024-02" db="EMBL/GenBank/DDBJ databases">
        <title>Bacteria isolated from the canopy kelp, Nereocystis luetkeana.</title>
        <authorList>
            <person name="Pfister C.A."/>
            <person name="Younker I.T."/>
            <person name="Light S.H."/>
        </authorList>
    </citation>
    <scope>NUCLEOTIDE SEQUENCE [LARGE SCALE GENOMIC DNA]</scope>
    <source>
        <strain evidence="1 2">TI.1.03</strain>
    </source>
</reference>
<protein>
    <submittedName>
        <fullName evidence="1">Uncharacterized protein</fullName>
    </submittedName>
</protein>
<feature type="non-terminal residue" evidence="1">
    <location>
        <position position="68"/>
    </location>
</feature>
<accession>A0ABU9H6T5</accession>
<evidence type="ECO:0000313" key="2">
    <source>
        <dbReference type="Proteomes" id="UP001371391"/>
    </source>
</evidence>
<name>A0ABU9H6T5_9GAMM</name>
<gene>
    <name evidence="1" type="ORF">V6257_21225</name>
</gene>
<evidence type="ECO:0000313" key="1">
    <source>
        <dbReference type="EMBL" id="MEL0657493.1"/>
    </source>
</evidence>
<organism evidence="1 2">
    <name type="scientific">Pseudoalteromonas issachenkonii</name>
    <dbReference type="NCBI Taxonomy" id="152297"/>
    <lineage>
        <taxon>Bacteria</taxon>
        <taxon>Pseudomonadati</taxon>
        <taxon>Pseudomonadota</taxon>
        <taxon>Gammaproteobacteria</taxon>
        <taxon>Alteromonadales</taxon>
        <taxon>Pseudoalteromonadaceae</taxon>
        <taxon>Pseudoalteromonas</taxon>
    </lineage>
</organism>
<dbReference type="Proteomes" id="UP001371391">
    <property type="component" value="Unassembled WGS sequence"/>
</dbReference>
<keyword evidence="2" id="KW-1185">Reference proteome</keyword>
<dbReference type="EMBL" id="JBAKAW010000349">
    <property type="protein sequence ID" value="MEL0657493.1"/>
    <property type="molecule type" value="Genomic_DNA"/>
</dbReference>
<proteinExistence type="predicted"/>
<sequence>NQVPISGEPDEESDGLPVVLFSQQNARLYGNEAQVDWHLNDDWRLELFTDYPRAKLDSGGNVPRMPPM</sequence>